<keyword evidence="5 7" id="KW-0408">Iron</keyword>
<evidence type="ECO:0000256" key="5">
    <source>
        <dbReference type="ARBA" id="ARBA00023004"/>
    </source>
</evidence>
<dbReference type="SUPFAM" id="SSF54862">
    <property type="entry name" value="4Fe-4S ferredoxins"/>
    <property type="match status" value="1"/>
</dbReference>
<dbReference type="GO" id="GO:0051536">
    <property type="term" value="F:iron-sulfur cluster binding"/>
    <property type="evidence" value="ECO:0007669"/>
    <property type="project" value="UniProtKB-KW"/>
</dbReference>
<dbReference type="InterPro" id="IPR017896">
    <property type="entry name" value="4Fe4S_Fe-S-bd"/>
</dbReference>
<evidence type="ECO:0000256" key="3">
    <source>
        <dbReference type="ARBA" id="ARBA00022723"/>
    </source>
</evidence>
<keyword evidence="2 7" id="KW-0813">Transport</keyword>
<evidence type="ECO:0000256" key="1">
    <source>
        <dbReference type="ARBA" id="ARBA00003532"/>
    </source>
</evidence>
<dbReference type="PANTHER" id="PTHR36923">
    <property type="entry name" value="FERREDOXIN"/>
    <property type="match status" value="1"/>
</dbReference>
<keyword evidence="6 7" id="KW-0411">Iron-sulfur</keyword>
<evidence type="ECO:0000256" key="2">
    <source>
        <dbReference type="ARBA" id="ARBA00022448"/>
    </source>
</evidence>
<evidence type="ECO:0000256" key="6">
    <source>
        <dbReference type="ARBA" id="ARBA00023014"/>
    </source>
</evidence>
<dbReference type="KEGG" id="pprf:DPRO_0304"/>
<reference evidence="10" key="1">
    <citation type="submission" date="2017-09" db="EMBL/GenBank/DDBJ databases">
        <authorList>
            <person name="Regsiter A."/>
            <person name="William W."/>
        </authorList>
    </citation>
    <scope>NUCLEOTIDE SEQUENCE [LARGE SCALE GENOMIC DNA]</scope>
    <source>
        <strain evidence="10">500-1</strain>
    </source>
</reference>
<dbReference type="AlphaFoldDB" id="A0A2C8F3L5"/>
<gene>
    <name evidence="9" type="ORF">DPRO_0304</name>
</gene>
<evidence type="ECO:0000313" key="10">
    <source>
        <dbReference type="Proteomes" id="UP000219215"/>
    </source>
</evidence>
<dbReference type="Proteomes" id="UP000219215">
    <property type="component" value="Chromosome DPRO"/>
</dbReference>
<evidence type="ECO:0000313" key="9">
    <source>
        <dbReference type="EMBL" id="SOB57183.1"/>
    </source>
</evidence>
<keyword evidence="4 7" id="KW-0249">Electron transport</keyword>
<keyword evidence="10" id="KW-1185">Reference proteome</keyword>
<dbReference type="PANTHER" id="PTHR36923:SF3">
    <property type="entry name" value="FERREDOXIN"/>
    <property type="match status" value="1"/>
</dbReference>
<dbReference type="EMBL" id="LT907975">
    <property type="protein sequence ID" value="SOB57183.1"/>
    <property type="molecule type" value="Genomic_DNA"/>
</dbReference>
<dbReference type="PROSITE" id="PS51379">
    <property type="entry name" value="4FE4S_FER_2"/>
    <property type="match status" value="1"/>
</dbReference>
<dbReference type="InterPro" id="IPR051269">
    <property type="entry name" value="Fe-S_cluster_ET"/>
</dbReference>
<evidence type="ECO:0000256" key="7">
    <source>
        <dbReference type="RuleBase" id="RU368020"/>
    </source>
</evidence>
<dbReference type="InterPro" id="IPR017900">
    <property type="entry name" value="4Fe4S_Fe_S_CS"/>
</dbReference>
<proteinExistence type="predicted"/>
<feature type="domain" description="4Fe-4S ferredoxin-type" evidence="8">
    <location>
        <begin position="1"/>
        <end position="29"/>
    </location>
</feature>
<organism evidence="9 10">
    <name type="scientific">Pseudodesulfovibrio profundus</name>
    <dbReference type="NCBI Taxonomy" id="57320"/>
    <lineage>
        <taxon>Bacteria</taxon>
        <taxon>Pseudomonadati</taxon>
        <taxon>Thermodesulfobacteriota</taxon>
        <taxon>Desulfovibrionia</taxon>
        <taxon>Desulfovibrionales</taxon>
        <taxon>Desulfovibrionaceae</taxon>
    </lineage>
</organism>
<accession>A0A2C8F3L5</accession>
<dbReference type="RefSeq" id="WP_097010488.1">
    <property type="nucleotide sequence ID" value="NZ_LT907975.1"/>
</dbReference>
<keyword evidence="3 7" id="KW-0479">Metal-binding</keyword>
<protein>
    <recommendedName>
        <fullName evidence="7">Ferredoxin</fullName>
    </recommendedName>
</protein>
<name>A0A2C8F3L5_9BACT</name>
<dbReference type="GO" id="GO:0005506">
    <property type="term" value="F:iron ion binding"/>
    <property type="evidence" value="ECO:0007669"/>
    <property type="project" value="UniProtKB-UniRule"/>
</dbReference>
<dbReference type="PROSITE" id="PS00198">
    <property type="entry name" value="4FE4S_FER_1"/>
    <property type="match status" value="1"/>
</dbReference>
<dbReference type="Gene3D" id="3.30.70.20">
    <property type="match status" value="1"/>
</dbReference>
<evidence type="ECO:0000259" key="8">
    <source>
        <dbReference type="PROSITE" id="PS51379"/>
    </source>
</evidence>
<evidence type="ECO:0000256" key="4">
    <source>
        <dbReference type="ARBA" id="ARBA00022982"/>
    </source>
</evidence>
<dbReference type="Pfam" id="PF13370">
    <property type="entry name" value="Fer4_13"/>
    <property type="match status" value="1"/>
</dbReference>
<comment type="function">
    <text evidence="1 7">Ferredoxins are iron-sulfur proteins that transfer electrons in a wide variety of metabolic reactions.</text>
</comment>
<dbReference type="InterPro" id="IPR001080">
    <property type="entry name" value="3Fe4S_ferredoxin"/>
</dbReference>
<sequence length="59" mass="6259">MAIVIDQDECIGCESCVEICPDVFEMDADGEKATVIAEDSSADCVDEAIETCPTEAISK</sequence>
<dbReference type="OrthoDB" id="9803319at2"/>
<dbReference type="PRINTS" id="PR00352">
    <property type="entry name" value="3FE4SFRDOXIN"/>
</dbReference>
<dbReference type="GO" id="GO:0009055">
    <property type="term" value="F:electron transfer activity"/>
    <property type="evidence" value="ECO:0007669"/>
    <property type="project" value="UniProtKB-UniRule"/>
</dbReference>